<comment type="caution">
    <text evidence="1">The sequence shown here is derived from an EMBL/GenBank/DDBJ whole genome shotgun (WGS) entry which is preliminary data.</text>
</comment>
<dbReference type="AlphaFoldDB" id="A0AAV5SL73"/>
<reference evidence="1" key="1">
    <citation type="submission" date="2023-10" db="EMBL/GenBank/DDBJ databases">
        <title>Genome assembly of Pristionchus species.</title>
        <authorList>
            <person name="Yoshida K."/>
            <person name="Sommer R.J."/>
        </authorList>
    </citation>
    <scope>NUCLEOTIDE SEQUENCE</scope>
    <source>
        <strain evidence="1">RS0144</strain>
    </source>
</reference>
<gene>
    <name evidence="1" type="ORF">PENTCL1PPCAC_6175</name>
</gene>
<dbReference type="Proteomes" id="UP001432027">
    <property type="component" value="Unassembled WGS sequence"/>
</dbReference>
<organism evidence="1 2">
    <name type="scientific">Pristionchus entomophagus</name>
    <dbReference type="NCBI Taxonomy" id="358040"/>
    <lineage>
        <taxon>Eukaryota</taxon>
        <taxon>Metazoa</taxon>
        <taxon>Ecdysozoa</taxon>
        <taxon>Nematoda</taxon>
        <taxon>Chromadorea</taxon>
        <taxon>Rhabditida</taxon>
        <taxon>Rhabditina</taxon>
        <taxon>Diplogasteromorpha</taxon>
        <taxon>Diplogasteroidea</taxon>
        <taxon>Neodiplogasteridae</taxon>
        <taxon>Pristionchus</taxon>
    </lineage>
</organism>
<sequence>LRISSEQRFLDRGLSLDVLLLASLLSGCNGLLGLILESRSLHSTAFDLVARCDSGRCNSGIGHLVHQSLDLSLLHILELLEFSSESEDIGKIVGSDVSHRVETSRSVDGEFSVRFGLLQEGDRLADALPHLLGACQSIASGSGVGDESEGSDGNGESHI</sequence>
<dbReference type="EMBL" id="BTSX01000002">
    <property type="protein sequence ID" value="GMS84001.1"/>
    <property type="molecule type" value="Genomic_DNA"/>
</dbReference>
<protein>
    <submittedName>
        <fullName evidence="1">Uncharacterized protein</fullName>
    </submittedName>
</protein>
<proteinExistence type="predicted"/>
<accession>A0AAV5SL73</accession>
<feature type="non-terminal residue" evidence="1">
    <location>
        <position position="159"/>
    </location>
</feature>
<evidence type="ECO:0000313" key="1">
    <source>
        <dbReference type="EMBL" id="GMS84001.1"/>
    </source>
</evidence>
<name>A0AAV5SL73_9BILA</name>
<keyword evidence="2" id="KW-1185">Reference proteome</keyword>
<evidence type="ECO:0000313" key="2">
    <source>
        <dbReference type="Proteomes" id="UP001432027"/>
    </source>
</evidence>
<feature type="non-terminal residue" evidence="1">
    <location>
        <position position="1"/>
    </location>
</feature>